<dbReference type="Gene3D" id="3.60.21.10">
    <property type="match status" value="1"/>
</dbReference>
<organism evidence="5 6">
    <name type="scientific">Tepidiforma flava</name>
    <dbReference type="NCBI Taxonomy" id="3004094"/>
    <lineage>
        <taxon>Bacteria</taxon>
        <taxon>Bacillati</taxon>
        <taxon>Chloroflexota</taxon>
        <taxon>Tepidiformia</taxon>
        <taxon>Tepidiformales</taxon>
        <taxon>Tepidiformaceae</taxon>
        <taxon>Tepidiforma</taxon>
    </lineage>
</organism>
<evidence type="ECO:0000256" key="3">
    <source>
        <dbReference type="SAM" id="Phobius"/>
    </source>
</evidence>
<gene>
    <name evidence="5" type="ORF">O0235_07965</name>
</gene>
<feature type="region of interest" description="Disordered" evidence="2">
    <location>
        <begin position="414"/>
        <end position="436"/>
    </location>
</feature>
<proteinExistence type="inferred from homology"/>
<evidence type="ECO:0000259" key="4">
    <source>
        <dbReference type="SMART" id="SM00854"/>
    </source>
</evidence>
<accession>A0ABY7M3L8</accession>
<dbReference type="InterPro" id="IPR052169">
    <property type="entry name" value="CW_Biosynth-Accessory"/>
</dbReference>
<dbReference type="Pfam" id="PF09587">
    <property type="entry name" value="PGA_cap"/>
    <property type="match status" value="1"/>
</dbReference>
<dbReference type="PANTHER" id="PTHR33393">
    <property type="entry name" value="POLYGLUTAMINE SYNTHESIS ACCESSORY PROTEIN RV0574C-RELATED"/>
    <property type="match status" value="1"/>
</dbReference>
<keyword evidence="6" id="KW-1185">Reference proteome</keyword>
<evidence type="ECO:0000256" key="2">
    <source>
        <dbReference type="SAM" id="MobiDB-lite"/>
    </source>
</evidence>
<dbReference type="SUPFAM" id="SSF56300">
    <property type="entry name" value="Metallo-dependent phosphatases"/>
    <property type="match status" value="1"/>
</dbReference>
<comment type="similarity">
    <text evidence="1">Belongs to the CapA family.</text>
</comment>
<dbReference type="EMBL" id="CP115149">
    <property type="protein sequence ID" value="WBL34729.1"/>
    <property type="molecule type" value="Genomic_DNA"/>
</dbReference>
<dbReference type="InterPro" id="IPR019079">
    <property type="entry name" value="Capsule_synth_CapA"/>
</dbReference>
<dbReference type="SMART" id="SM00854">
    <property type="entry name" value="PGA_cap"/>
    <property type="match status" value="1"/>
</dbReference>
<keyword evidence="3" id="KW-1133">Transmembrane helix</keyword>
<feature type="region of interest" description="Disordered" evidence="2">
    <location>
        <begin position="44"/>
        <end position="63"/>
    </location>
</feature>
<evidence type="ECO:0000313" key="6">
    <source>
        <dbReference type="Proteomes" id="UP001212803"/>
    </source>
</evidence>
<name>A0ABY7M3L8_9CHLR</name>
<keyword evidence="3" id="KW-0472">Membrane</keyword>
<dbReference type="PANTHER" id="PTHR33393:SF13">
    <property type="entry name" value="PGA BIOSYNTHESIS PROTEIN CAPA"/>
    <property type="match status" value="1"/>
</dbReference>
<feature type="transmembrane region" description="Helical" evidence="3">
    <location>
        <begin position="15"/>
        <end position="36"/>
    </location>
</feature>
<dbReference type="Proteomes" id="UP001212803">
    <property type="component" value="Chromosome"/>
</dbReference>
<evidence type="ECO:0000313" key="5">
    <source>
        <dbReference type="EMBL" id="WBL34729.1"/>
    </source>
</evidence>
<evidence type="ECO:0000256" key="1">
    <source>
        <dbReference type="ARBA" id="ARBA00005662"/>
    </source>
</evidence>
<reference evidence="5 6" key="1">
    <citation type="journal article" date="2023" name="ISME J.">
        <title>Thermophilic Dehalococcoidia with unusual traits shed light on an unexpected past.</title>
        <authorList>
            <person name="Palmer M."/>
            <person name="Covington J.K."/>
            <person name="Zhou E.M."/>
            <person name="Thomas S.C."/>
            <person name="Habib N."/>
            <person name="Seymour C.O."/>
            <person name="Lai D."/>
            <person name="Johnston J."/>
            <person name="Hashimi A."/>
            <person name="Jiao J.Y."/>
            <person name="Muok A.R."/>
            <person name="Liu L."/>
            <person name="Xian W.D."/>
            <person name="Zhi X.Y."/>
            <person name="Li M.M."/>
            <person name="Silva L.P."/>
            <person name="Bowen B.P."/>
            <person name="Louie K."/>
            <person name="Briegel A."/>
            <person name="Pett-Ridge J."/>
            <person name="Weber P.K."/>
            <person name="Tocheva E.I."/>
            <person name="Woyke T."/>
            <person name="Northen T.R."/>
            <person name="Mayali X."/>
            <person name="Li W.J."/>
            <person name="Hedlund B.P."/>
        </authorList>
    </citation>
    <scope>NUCLEOTIDE SEQUENCE [LARGE SCALE GENOMIC DNA]</scope>
    <source>
        <strain evidence="5 6">YIM 72310</strain>
    </source>
</reference>
<protein>
    <submittedName>
        <fullName evidence="5">CapA family protein</fullName>
    </submittedName>
</protein>
<dbReference type="InterPro" id="IPR029052">
    <property type="entry name" value="Metallo-depent_PP-like"/>
</dbReference>
<dbReference type="RefSeq" id="WP_270055258.1">
    <property type="nucleotide sequence ID" value="NZ_CP115149.1"/>
</dbReference>
<keyword evidence="3" id="KW-0812">Transmembrane</keyword>
<dbReference type="CDD" id="cd07381">
    <property type="entry name" value="MPP_CapA"/>
    <property type="match status" value="1"/>
</dbReference>
<feature type="domain" description="Capsule synthesis protein CapA" evidence="4">
    <location>
        <begin position="259"/>
        <end position="529"/>
    </location>
</feature>
<sequence>MEPATREDRRNPWRLWFAASVAACCTSFGLLAWSIFDAATGGGAGPASGAPADGPSPTPAPALRYRGALPAGAAGLGLAPAGPAEAADIAFEPAQPGDGVPVRLFVAAAAPGAGIDALRRDELVAALRGEAAGWAAFGGFDRPIEPAFVGEPAEAQGILEGLGAGKFDLSRFRFFATADDLRAALTLESGVLAILPFDGLRPPMVALAVDGADPARGYGDPRAWPLAERVAVRALTPAGEEARARVEAAIAWAPPPVTRVVATGDILMSRCTLTAIRATGDWASPLRSPVGDFLAAADIAAGSLDGSIQDYAEPYGCVSTTNLTSPPEVIAALTHAGFDVLTVATNHVFDCADGGCGAKAMLRTIELLRAAGIATVGGGRNLEEALAPVIIERNGVRFGFLGFDDIAAEDIGATETEPGTAPLDDSYADEKATPPREPAFYKPAEMLSLTRFEAAIRALKAEADVVIVLVQSGYEDTHAPSPRSIKALRAAADAGADLVVGNQAHWVQAAEVRGGTFIAYALGNFIFDQRWTPEHTQGYLLEATFHGAKLATVRMLPYQIEGQYRPMFAEGATRLKIIGDVIGTPVE</sequence>